<dbReference type="EMBL" id="QEAO01000007">
    <property type="protein sequence ID" value="TPX35697.1"/>
    <property type="molecule type" value="Genomic_DNA"/>
</dbReference>
<evidence type="ECO:0000256" key="4">
    <source>
        <dbReference type="ARBA" id="ARBA00012153"/>
    </source>
</evidence>
<dbReference type="Proteomes" id="UP000319731">
    <property type="component" value="Unassembled WGS sequence"/>
</dbReference>
<dbReference type="GeneID" id="42003094"/>
<dbReference type="NCBIfam" id="TIGR00506">
    <property type="entry name" value="ribB"/>
    <property type="match status" value="1"/>
</dbReference>
<dbReference type="GO" id="GO:0016810">
    <property type="term" value="F:hydrolase activity, acting on carbon-nitrogen (but not peptide) bonds"/>
    <property type="evidence" value="ECO:0007669"/>
    <property type="project" value="InterPro"/>
</dbReference>
<dbReference type="GO" id="GO:0008686">
    <property type="term" value="F:3,4-dihydroxy-2-butanone-4-phosphate synthase activity"/>
    <property type="evidence" value="ECO:0007669"/>
    <property type="project" value="UniProtKB-EC"/>
</dbReference>
<comment type="pathway">
    <text evidence="2">Cofactor biosynthesis; riboflavin biosynthesis; 2-hydroxy-3-oxobutyl phosphate from D-ribulose 5-phosphate: step 1/1.</text>
</comment>
<comment type="caution">
    <text evidence="14">The sequence shown here is derived from an EMBL/GenBank/DDBJ whole genome shotgun (WGS) entry which is preliminary data.</text>
</comment>
<evidence type="ECO:0000256" key="3">
    <source>
        <dbReference type="ARBA" id="ARBA00011738"/>
    </source>
</evidence>
<dbReference type="GO" id="GO:0005758">
    <property type="term" value="C:mitochondrial intermembrane space"/>
    <property type="evidence" value="ECO:0007669"/>
    <property type="project" value="TreeGrafter"/>
</dbReference>
<name>A0A507C403_9FUNG</name>
<dbReference type="Gene3D" id="3.20.20.140">
    <property type="entry name" value="Metal-dependent hydrolases"/>
    <property type="match status" value="1"/>
</dbReference>
<dbReference type="InterPro" id="IPR000422">
    <property type="entry name" value="DHBP_synthase_RibB"/>
</dbReference>
<evidence type="ECO:0000256" key="12">
    <source>
        <dbReference type="ARBA" id="ARBA00060730"/>
    </source>
</evidence>
<dbReference type="OrthoDB" id="60371at2759"/>
<dbReference type="InterPro" id="IPR006680">
    <property type="entry name" value="Amidohydro-rel"/>
</dbReference>
<accession>A0A507C403</accession>
<evidence type="ECO:0000256" key="6">
    <source>
        <dbReference type="ARBA" id="ARBA00022619"/>
    </source>
</evidence>
<evidence type="ECO:0000256" key="1">
    <source>
        <dbReference type="ARBA" id="ARBA00001946"/>
    </source>
</evidence>
<dbReference type="Pfam" id="PF01979">
    <property type="entry name" value="Amidohydro_1"/>
    <property type="match status" value="1"/>
</dbReference>
<dbReference type="GO" id="GO:0005829">
    <property type="term" value="C:cytosol"/>
    <property type="evidence" value="ECO:0007669"/>
    <property type="project" value="TreeGrafter"/>
</dbReference>
<dbReference type="Gene3D" id="3.90.870.10">
    <property type="entry name" value="DHBP synthase"/>
    <property type="match status" value="1"/>
</dbReference>
<sequence length="516" mass="55749">MPHHSNNTPTTIVLRNVAYLKGPQFILEHGDILLNASGRIEQVSTTVIDTGALQIDGNGLLVIPALINASIEAVKLEKSTGVANGTSAPTVSDDVLACVNTEHVDITSSLHEAISHAIASGTTSAGIITSDASVLTDKSIQEQGITLVPVTSSASHDSSVISTGNIFLNSTSLWKELEFRTRNLLKSGSISEDALKSLFASVTVNPAKLLGLTDVGQIETGFKSDVIIVKLRPQWERTSTKSEFDEPHGLLLSLFLSGNDPSFIQGVFKNGFPVYTHAKLAHQLTSKSLNKYYEGLNLPAPAMNGEKYEFDSIEDAIADIKLGRFIIAVDNEDRENEGDLIIAAEAMTTEKMAFMIRYSGGVVCVPAPGEILDRLNLPIMVKYNEEALRTAYTITCDATANTTTGISAADRATTCRALAHPTTTATDFRRPGHVFPLRYHEGGVLQRVGHTEASVDLCKLAGLAPVSAISELVLDDGRMMRRDDIRVFAKEWGIKVITISDLVKYRVREGLTSEGW</sequence>
<keyword evidence="9" id="KW-0318">Glutathionylation</keyword>
<evidence type="ECO:0000256" key="8">
    <source>
        <dbReference type="ARBA" id="ARBA00022842"/>
    </source>
</evidence>
<protein>
    <recommendedName>
        <fullName evidence="5">3,4-dihydroxy-2-butanone 4-phosphate synthase</fullName>
        <ecNumber evidence="4">4.1.99.12</ecNumber>
    </recommendedName>
</protein>
<keyword evidence="6" id="KW-0686">Riboflavin biosynthesis</keyword>
<evidence type="ECO:0000313" key="15">
    <source>
        <dbReference type="Proteomes" id="UP000319731"/>
    </source>
</evidence>
<gene>
    <name evidence="14" type="primary">RIB3</name>
    <name evidence="14" type="ORF">SmJEL517_g01869</name>
</gene>
<dbReference type="HAMAP" id="MF_00180">
    <property type="entry name" value="RibB"/>
    <property type="match status" value="1"/>
</dbReference>
<keyword evidence="11" id="KW-0456">Lyase</keyword>
<evidence type="ECO:0000256" key="7">
    <source>
        <dbReference type="ARBA" id="ARBA00022723"/>
    </source>
</evidence>
<evidence type="ECO:0000259" key="13">
    <source>
        <dbReference type="Pfam" id="PF01979"/>
    </source>
</evidence>
<proteinExistence type="inferred from homology"/>
<dbReference type="FunFam" id="3.90.870.10:FF:000002">
    <property type="entry name" value="3,4-dihydroxy-2-butanone 4-phosphate synthase"/>
    <property type="match status" value="1"/>
</dbReference>
<comment type="similarity">
    <text evidence="12">Belongs to the DHBP synthase family.</text>
</comment>
<dbReference type="GO" id="GO:0046872">
    <property type="term" value="F:metal ion binding"/>
    <property type="evidence" value="ECO:0007669"/>
    <property type="project" value="UniProtKB-KW"/>
</dbReference>
<evidence type="ECO:0000313" key="14">
    <source>
        <dbReference type="EMBL" id="TPX35697.1"/>
    </source>
</evidence>
<dbReference type="PANTHER" id="PTHR21327">
    <property type="entry name" value="GTP CYCLOHYDROLASE II-RELATED"/>
    <property type="match status" value="1"/>
</dbReference>
<dbReference type="InterPro" id="IPR011059">
    <property type="entry name" value="Metal-dep_hydrolase_composite"/>
</dbReference>
<comment type="cofactor">
    <cofactor evidence="1">
        <name>Mg(2+)</name>
        <dbReference type="ChEBI" id="CHEBI:18420"/>
    </cofactor>
</comment>
<dbReference type="RefSeq" id="XP_031026129.1">
    <property type="nucleotide sequence ID" value="XM_031167797.1"/>
</dbReference>
<dbReference type="PANTHER" id="PTHR21327:SF18">
    <property type="entry name" value="3,4-DIHYDROXY-2-BUTANONE 4-PHOSPHATE SYNTHASE"/>
    <property type="match status" value="1"/>
</dbReference>
<comment type="subunit">
    <text evidence="3">Homodimer.</text>
</comment>
<organism evidence="14 15">
    <name type="scientific">Synchytrium microbalum</name>
    <dbReference type="NCBI Taxonomy" id="1806994"/>
    <lineage>
        <taxon>Eukaryota</taxon>
        <taxon>Fungi</taxon>
        <taxon>Fungi incertae sedis</taxon>
        <taxon>Chytridiomycota</taxon>
        <taxon>Chytridiomycota incertae sedis</taxon>
        <taxon>Chytridiomycetes</taxon>
        <taxon>Synchytriales</taxon>
        <taxon>Synchytriaceae</taxon>
        <taxon>Synchytrium</taxon>
    </lineage>
</organism>
<keyword evidence="10" id="KW-0464">Manganese</keyword>
<reference evidence="14 15" key="1">
    <citation type="journal article" date="2019" name="Sci. Rep.">
        <title>Comparative genomics of chytrid fungi reveal insights into the obligate biotrophic and pathogenic lifestyle of Synchytrium endobioticum.</title>
        <authorList>
            <person name="van de Vossenberg B.T.L.H."/>
            <person name="Warris S."/>
            <person name="Nguyen H.D.T."/>
            <person name="van Gent-Pelzer M.P.E."/>
            <person name="Joly D.L."/>
            <person name="van de Geest H.C."/>
            <person name="Bonants P.J.M."/>
            <person name="Smith D.S."/>
            <person name="Levesque C.A."/>
            <person name="van der Lee T.A.J."/>
        </authorList>
    </citation>
    <scope>NUCLEOTIDE SEQUENCE [LARGE SCALE GENOMIC DNA]</scope>
    <source>
        <strain evidence="14 15">JEL517</strain>
    </source>
</reference>
<dbReference type="SUPFAM" id="SSF55821">
    <property type="entry name" value="YrdC/RibB"/>
    <property type="match status" value="1"/>
</dbReference>
<evidence type="ECO:0000256" key="9">
    <source>
        <dbReference type="ARBA" id="ARBA00023206"/>
    </source>
</evidence>
<evidence type="ECO:0000256" key="10">
    <source>
        <dbReference type="ARBA" id="ARBA00023211"/>
    </source>
</evidence>
<keyword evidence="15" id="KW-1185">Reference proteome</keyword>
<dbReference type="UniPathway" id="UPA00275"/>
<feature type="domain" description="Amidohydrolase-related" evidence="13">
    <location>
        <begin position="168"/>
        <end position="247"/>
    </location>
</feature>
<evidence type="ECO:0000256" key="2">
    <source>
        <dbReference type="ARBA" id="ARBA00004904"/>
    </source>
</evidence>
<keyword evidence="7" id="KW-0479">Metal-binding</keyword>
<dbReference type="Pfam" id="PF00926">
    <property type="entry name" value="DHBP_synthase"/>
    <property type="match status" value="1"/>
</dbReference>
<dbReference type="STRING" id="1806994.A0A507C403"/>
<evidence type="ECO:0000256" key="5">
    <source>
        <dbReference type="ARBA" id="ARBA00018836"/>
    </source>
</evidence>
<evidence type="ECO:0000256" key="11">
    <source>
        <dbReference type="ARBA" id="ARBA00023239"/>
    </source>
</evidence>
<keyword evidence="8" id="KW-0460">Magnesium</keyword>
<dbReference type="GO" id="GO:0009231">
    <property type="term" value="P:riboflavin biosynthetic process"/>
    <property type="evidence" value="ECO:0007669"/>
    <property type="project" value="UniProtKB-UniPathway"/>
</dbReference>
<dbReference type="InterPro" id="IPR017945">
    <property type="entry name" value="DHBP_synth_RibB-like_a/b_dom"/>
</dbReference>
<dbReference type="AlphaFoldDB" id="A0A507C403"/>
<dbReference type="SUPFAM" id="SSF51338">
    <property type="entry name" value="Composite domain of metallo-dependent hydrolases"/>
    <property type="match status" value="1"/>
</dbReference>
<dbReference type="EC" id="4.1.99.12" evidence="4"/>
<dbReference type="Gene3D" id="2.30.40.10">
    <property type="entry name" value="Urease, subunit C, domain 1"/>
    <property type="match status" value="1"/>
</dbReference>